<name>A0A1L3MUH1_9BACI</name>
<evidence type="ECO:0000313" key="2">
    <source>
        <dbReference type="Proteomes" id="UP000181936"/>
    </source>
</evidence>
<dbReference type="RefSeq" id="WP_072580783.1">
    <property type="nucleotide sequence ID" value="NZ_CP016020.1"/>
</dbReference>
<protein>
    <recommendedName>
        <fullName evidence="3">YhjD</fullName>
    </recommendedName>
</protein>
<dbReference type="EMBL" id="CP016020">
    <property type="protein sequence ID" value="APH05982.1"/>
    <property type="molecule type" value="Genomic_DNA"/>
</dbReference>
<organism evidence="1 2">
    <name type="scientific">Bacillus weihaiensis</name>
    <dbReference type="NCBI Taxonomy" id="1547283"/>
    <lineage>
        <taxon>Bacteria</taxon>
        <taxon>Bacillati</taxon>
        <taxon>Bacillota</taxon>
        <taxon>Bacilli</taxon>
        <taxon>Bacillales</taxon>
        <taxon>Bacillaceae</taxon>
        <taxon>Bacillus</taxon>
    </lineage>
</organism>
<dbReference type="KEGG" id="bwh:A9C19_15250"/>
<dbReference type="OrthoDB" id="2988956at2"/>
<dbReference type="AlphaFoldDB" id="A0A1L3MUH1"/>
<evidence type="ECO:0008006" key="3">
    <source>
        <dbReference type="Google" id="ProtNLM"/>
    </source>
</evidence>
<dbReference type="Proteomes" id="UP000181936">
    <property type="component" value="Chromosome"/>
</dbReference>
<dbReference type="STRING" id="1547283.A9C19_15250"/>
<reference evidence="1 2" key="1">
    <citation type="journal article" date="2016" name="Sci. Rep.">
        <title>Complete genome sequence and transcriptomic analysis of a novel marine strain Bacillus weihaiensis reveals the mechanism of brown algae degradation.</title>
        <authorList>
            <person name="Zhu Y."/>
            <person name="Chen P."/>
            <person name="Bao Y."/>
            <person name="Men Y."/>
            <person name="Zeng Y."/>
            <person name="Yang J."/>
            <person name="Sun J."/>
            <person name="Sun Y."/>
        </authorList>
    </citation>
    <scope>NUCLEOTIDE SEQUENCE [LARGE SCALE GENOMIC DNA]</scope>
    <source>
        <strain evidence="1 2">Alg07</strain>
    </source>
</reference>
<evidence type="ECO:0000313" key="1">
    <source>
        <dbReference type="EMBL" id="APH05982.1"/>
    </source>
</evidence>
<keyword evidence="2" id="KW-1185">Reference proteome</keyword>
<accession>A0A1L3MUH1</accession>
<proteinExistence type="predicted"/>
<sequence length="119" mass="14484">MTHIPTDIRDMIEQSIYLPMVISIFNRDLTIIEQSAFKLHRPYLTIVEESLKLAQKDLQHVKRELYSRKIKVFQVERDEAFTLYSFIYNGYEEKHNYFNPRIRNKVSELMEMYLFKSEK</sequence>
<gene>
    <name evidence="1" type="ORF">A9C19_15250</name>
</gene>
<dbReference type="Pfam" id="PF26325">
    <property type="entry name" value="YhjD"/>
    <property type="match status" value="1"/>
</dbReference>
<dbReference type="InterPro" id="IPR058600">
    <property type="entry name" value="YhjD-like"/>
</dbReference>